<name>A0A815UF56_9BILA</name>
<dbReference type="EMBL" id="CAJNOM010003900">
    <property type="protein sequence ID" value="CAF1650533.1"/>
    <property type="molecule type" value="Genomic_DNA"/>
</dbReference>
<protein>
    <submittedName>
        <fullName evidence="2">Uncharacterized protein</fullName>
    </submittedName>
</protein>
<proteinExistence type="predicted"/>
<dbReference type="EMBL" id="CAJNOI010003539">
    <property type="protein sequence ID" value="CAF1521806.1"/>
    <property type="molecule type" value="Genomic_DNA"/>
</dbReference>
<dbReference type="AlphaFoldDB" id="A0A815UF56"/>
<sequence length="188" mass="20946">MKPKIQSTTNDVPERELRSKTKSTISFQTQNSPQNTNHCSVRNRAKSTTGSPTLGRKILKSNSRRNSSQISVNSSQTSVNCSTMNEPVALHQDNDNNQPDESNDTMDSDLTEEITTSNSVTNEIIPGPDSVNMDVATNEIENDPLNESTETVYKEALKRTTTNTNKDVFEYFTKQPDGGFKCNICIYQ</sequence>
<reference evidence="2" key="1">
    <citation type="submission" date="2021-02" db="EMBL/GenBank/DDBJ databases">
        <authorList>
            <person name="Nowell W R."/>
        </authorList>
    </citation>
    <scope>NUCLEOTIDE SEQUENCE</scope>
</reference>
<evidence type="ECO:0000313" key="3">
    <source>
        <dbReference type="EMBL" id="CAF1650533.1"/>
    </source>
</evidence>
<keyword evidence="4" id="KW-1185">Reference proteome</keyword>
<dbReference type="Proteomes" id="UP000663877">
    <property type="component" value="Unassembled WGS sequence"/>
</dbReference>
<evidence type="ECO:0000313" key="2">
    <source>
        <dbReference type="EMBL" id="CAF1521806.1"/>
    </source>
</evidence>
<organism evidence="2 5">
    <name type="scientific">Adineta steineri</name>
    <dbReference type="NCBI Taxonomy" id="433720"/>
    <lineage>
        <taxon>Eukaryota</taxon>
        <taxon>Metazoa</taxon>
        <taxon>Spiralia</taxon>
        <taxon>Gnathifera</taxon>
        <taxon>Rotifera</taxon>
        <taxon>Eurotatoria</taxon>
        <taxon>Bdelloidea</taxon>
        <taxon>Adinetida</taxon>
        <taxon>Adinetidae</taxon>
        <taxon>Adineta</taxon>
    </lineage>
</organism>
<feature type="compositionally biased region" description="Low complexity" evidence="1">
    <location>
        <begin position="64"/>
        <end position="80"/>
    </location>
</feature>
<evidence type="ECO:0000313" key="4">
    <source>
        <dbReference type="Proteomes" id="UP000663832"/>
    </source>
</evidence>
<feature type="compositionally biased region" description="Polar residues" evidence="1">
    <location>
        <begin position="1"/>
        <end position="11"/>
    </location>
</feature>
<comment type="caution">
    <text evidence="2">The sequence shown here is derived from an EMBL/GenBank/DDBJ whole genome shotgun (WGS) entry which is preliminary data.</text>
</comment>
<feature type="compositionally biased region" description="Polar residues" evidence="1">
    <location>
        <begin position="22"/>
        <end position="52"/>
    </location>
</feature>
<feature type="region of interest" description="Disordered" evidence="1">
    <location>
        <begin position="89"/>
        <end position="108"/>
    </location>
</feature>
<gene>
    <name evidence="2" type="ORF">BJG266_LOCUS44330</name>
    <name evidence="3" type="ORF">QVE165_LOCUS61290</name>
</gene>
<feature type="region of interest" description="Disordered" evidence="1">
    <location>
        <begin position="1"/>
        <end position="80"/>
    </location>
</feature>
<accession>A0A815UF56</accession>
<evidence type="ECO:0000256" key="1">
    <source>
        <dbReference type="SAM" id="MobiDB-lite"/>
    </source>
</evidence>
<evidence type="ECO:0000313" key="5">
    <source>
        <dbReference type="Proteomes" id="UP000663877"/>
    </source>
</evidence>
<dbReference type="Proteomes" id="UP000663832">
    <property type="component" value="Unassembled WGS sequence"/>
</dbReference>